<feature type="transmembrane region" description="Helical" evidence="2">
    <location>
        <begin position="141"/>
        <end position="158"/>
    </location>
</feature>
<dbReference type="EMBL" id="WELI01000003">
    <property type="protein sequence ID" value="KAB7731515.1"/>
    <property type="molecule type" value="Genomic_DNA"/>
</dbReference>
<feature type="transmembrane region" description="Helical" evidence="2">
    <location>
        <begin position="111"/>
        <end position="129"/>
    </location>
</feature>
<protein>
    <submittedName>
        <fullName evidence="3">Uncharacterized protein</fullName>
    </submittedName>
</protein>
<proteinExistence type="predicted"/>
<evidence type="ECO:0000256" key="1">
    <source>
        <dbReference type="SAM" id="Coils"/>
    </source>
</evidence>
<keyword evidence="4" id="KW-1185">Reference proteome</keyword>
<feature type="transmembrane region" description="Helical" evidence="2">
    <location>
        <begin position="202"/>
        <end position="227"/>
    </location>
</feature>
<keyword evidence="2" id="KW-1133">Transmembrane helix</keyword>
<evidence type="ECO:0000256" key="2">
    <source>
        <dbReference type="SAM" id="Phobius"/>
    </source>
</evidence>
<dbReference type="Proteomes" id="UP000488299">
    <property type="component" value="Unassembled WGS sequence"/>
</dbReference>
<feature type="coiled-coil region" evidence="1">
    <location>
        <begin position="224"/>
        <end position="296"/>
    </location>
</feature>
<dbReference type="AlphaFoldDB" id="A0A7J5U1J1"/>
<name>A0A7J5U1J1_9BACT</name>
<evidence type="ECO:0000313" key="3">
    <source>
        <dbReference type="EMBL" id="KAB7731515.1"/>
    </source>
</evidence>
<keyword evidence="2" id="KW-0812">Transmembrane</keyword>
<keyword evidence="1" id="KW-0175">Coiled coil</keyword>
<gene>
    <name evidence="3" type="ORF">F5984_10345</name>
</gene>
<organism evidence="3 4">
    <name type="scientific">Rudanella paleaurantiibacter</name>
    <dbReference type="NCBI Taxonomy" id="2614655"/>
    <lineage>
        <taxon>Bacteria</taxon>
        <taxon>Pseudomonadati</taxon>
        <taxon>Bacteroidota</taxon>
        <taxon>Cytophagia</taxon>
        <taxon>Cytophagales</taxon>
        <taxon>Cytophagaceae</taxon>
        <taxon>Rudanella</taxon>
    </lineage>
</organism>
<sequence length="323" mass="36271">MVAPPTPLPPVAALPVVPQAAPDWLTDERLLRDEGVIFGLSEARPEEKTAVIRTFFAHQTAGLERQIEQYNEKIGELNLFIGQRENSLAELEHRHTTLLNQPPANHQLPRTVVGLLLACAMCVGNYFLIETALQPAYPTHTTFIAGGVFLAGMFGLFSRTSLFHDPDSRLSVRRVLEEIALPVVSAGFVWMMALQSQSAPMAAALGLFVLGLFLFGGKLLLGLLTVLRDDLRAYSANRQLLQDQRAFTARYETETKALRHEMDQLRAQKWQILPDLTRTEAERDRLNARRDMLVRLFESEFNLARSVKDRLSDAQRRAILGES</sequence>
<reference evidence="3 4" key="1">
    <citation type="submission" date="2019-10" db="EMBL/GenBank/DDBJ databases">
        <title>Rudanella paleaurantiibacter sp. nov., isolated from sludge.</title>
        <authorList>
            <person name="Xu S.Q."/>
        </authorList>
    </citation>
    <scope>NUCLEOTIDE SEQUENCE [LARGE SCALE GENOMIC DNA]</scope>
    <source>
        <strain evidence="3 4">HX-22-17</strain>
    </source>
</reference>
<comment type="caution">
    <text evidence="3">The sequence shown here is derived from an EMBL/GenBank/DDBJ whole genome shotgun (WGS) entry which is preliminary data.</text>
</comment>
<accession>A0A7J5U1J1</accession>
<evidence type="ECO:0000313" key="4">
    <source>
        <dbReference type="Proteomes" id="UP000488299"/>
    </source>
</evidence>
<keyword evidence="2" id="KW-0472">Membrane</keyword>